<evidence type="ECO:0000256" key="6">
    <source>
        <dbReference type="ARBA" id="ARBA00023180"/>
    </source>
</evidence>
<dbReference type="InterPro" id="IPR051836">
    <property type="entry name" value="Kremen_rcpt"/>
</dbReference>
<dbReference type="GO" id="GO:0005886">
    <property type="term" value="C:plasma membrane"/>
    <property type="evidence" value="ECO:0007669"/>
    <property type="project" value="TreeGrafter"/>
</dbReference>
<keyword evidence="4" id="KW-1133">Transmembrane helix</keyword>
<evidence type="ECO:0000256" key="7">
    <source>
        <dbReference type="SAM" id="SignalP"/>
    </source>
</evidence>
<keyword evidence="2" id="KW-0812">Transmembrane</keyword>
<organism evidence="9 10">
    <name type="scientific">Sordaria brevicollis</name>
    <dbReference type="NCBI Taxonomy" id="83679"/>
    <lineage>
        <taxon>Eukaryota</taxon>
        <taxon>Fungi</taxon>
        <taxon>Dikarya</taxon>
        <taxon>Ascomycota</taxon>
        <taxon>Pezizomycotina</taxon>
        <taxon>Sordariomycetes</taxon>
        <taxon>Sordariomycetidae</taxon>
        <taxon>Sordariales</taxon>
        <taxon>Sordariaceae</taxon>
        <taxon>Sordaria</taxon>
    </lineage>
</organism>
<evidence type="ECO:0000256" key="4">
    <source>
        <dbReference type="ARBA" id="ARBA00022989"/>
    </source>
</evidence>
<dbReference type="PANTHER" id="PTHR24269">
    <property type="entry name" value="KREMEN PROTEIN"/>
    <property type="match status" value="1"/>
</dbReference>
<evidence type="ECO:0000256" key="3">
    <source>
        <dbReference type="ARBA" id="ARBA00022729"/>
    </source>
</evidence>
<dbReference type="PANTHER" id="PTHR24269:SF16">
    <property type="entry name" value="PROTEIN SLG1"/>
    <property type="match status" value="1"/>
</dbReference>
<reference evidence="9" key="2">
    <citation type="submission" date="2023-07" db="EMBL/GenBank/DDBJ databases">
        <authorList>
            <consortium name="Lawrence Berkeley National Laboratory"/>
            <person name="Haridas S."/>
            <person name="Hensen N."/>
            <person name="Bonometti L."/>
            <person name="Westerberg I."/>
            <person name="Brannstrom I.O."/>
            <person name="Guillou S."/>
            <person name="Cros-Aarteil S."/>
            <person name="Calhoun S."/>
            <person name="Kuo A."/>
            <person name="Mondo S."/>
            <person name="Pangilinan J."/>
            <person name="Riley R."/>
            <person name="LaButti K."/>
            <person name="Andreopoulos B."/>
            <person name="Lipzen A."/>
            <person name="Chen C."/>
            <person name="Yanf M."/>
            <person name="Daum C."/>
            <person name="Ng V."/>
            <person name="Clum A."/>
            <person name="Steindorff A."/>
            <person name="Ohm R."/>
            <person name="Martin F."/>
            <person name="Silar P."/>
            <person name="Natvig D."/>
            <person name="Lalanne C."/>
            <person name="Gautier V."/>
            <person name="Ament-velasquez S.L."/>
            <person name="Kruys A."/>
            <person name="Hutchinson M.I."/>
            <person name="Powell A.J."/>
            <person name="Barry K."/>
            <person name="Miller A.N."/>
            <person name="Grigoriev I.V."/>
            <person name="Debuchy R."/>
            <person name="Gladieux P."/>
            <person name="Thoren M.H."/>
            <person name="Johannesson H."/>
        </authorList>
    </citation>
    <scope>NUCLEOTIDE SEQUENCE</scope>
    <source>
        <strain evidence="9">FGSC 1904</strain>
    </source>
</reference>
<keyword evidence="10" id="KW-1185">Reference proteome</keyword>
<evidence type="ECO:0000259" key="8">
    <source>
        <dbReference type="PROSITE" id="PS51212"/>
    </source>
</evidence>
<dbReference type="Pfam" id="PF01822">
    <property type="entry name" value="WSC"/>
    <property type="match status" value="1"/>
</dbReference>
<comment type="subcellular location">
    <subcellularLocation>
        <location evidence="1">Membrane</location>
        <topology evidence="1">Single-pass membrane protein</topology>
    </subcellularLocation>
</comment>
<sequence>MPLSSVSSPSSRVRRTSFIDILIVLFLAISLAAAEQHTSTSPSSTPATPTIVPGSNGYGYIGCYNETTNLSGTSSGTRALYGGDNEVIPEEMTVERCLRFCKSGMGGRGYRFAGVEYSRKCWCATQLSSLSAKVADTECNLPCDGDESQICGGDLKISVYDMNSVAASFAPAKERFFFMGLLAAVVTGMHILL</sequence>
<comment type="caution">
    <text evidence="9">The sequence shown here is derived from an EMBL/GenBank/DDBJ whole genome shotgun (WGS) entry which is preliminary data.</text>
</comment>
<evidence type="ECO:0000256" key="1">
    <source>
        <dbReference type="ARBA" id="ARBA00004167"/>
    </source>
</evidence>
<dbReference type="AlphaFoldDB" id="A0AAE0NW65"/>
<protein>
    <submittedName>
        <fullName evidence="9">WSC domain-containing protein</fullName>
    </submittedName>
</protein>
<proteinExistence type="predicted"/>
<keyword evidence="6" id="KW-0325">Glycoprotein</keyword>
<dbReference type="SMART" id="SM00321">
    <property type="entry name" value="WSC"/>
    <property type="match status" value="1"/>
</dbReference>
<feature type="signal peptide" evidence="7">
    <location>
        <begin position="1"/>
        <end position="34"/>
    </location>
</feature>
<evidence type="ECO:0000256" key="2">
    <source>
        <dbReference type="ARBA" id="ARBA00022692"/>
    </source>
</evidence>
<evidence type="ECO:0000313" key="9">
    <source>
        <dbReference type="EMBL" id="KAK3388862.1"/>
    </source>
</evidence>
<keyword evidence="5" id="KW-0472">Membrane</keyword>
<accession>A0AAE0NW65</accession>
<dbReference type="InterPro" id="IPR002889">
    <property type="entry name" value="WSC_carb-bd"/>
</dbReference>
<name>A0AAE0NW65_SORBR</name>
<reference evidence="9" key="1">
    <citation type="journal article" date="2023" name="Mol. Phylogenet. Evol.">
        <title>Genome-scale phylogeny and comparative genomics of the fungal order Sordariales.</title>
        <authorList>
            <person name="Hensen N."/>
            <person name="Bonometti L."/>
            <person name="Westerberg I."/>
            <person name="Brannstrom I.O."/>
            <person name="Guillou S."/>
            <person name="Cros-Aarteil S."/>
            <person name="Calhoun S."/>
            <person name="Haridas S."/>
            <person name="Kuo A."/>
            <person name="Mondo S."/>
            <person name="Pangilinan J."/>
            <person name="Riley R."/>
            <person name="LaButti K."/>
            <person name="Andreopoulos B."/>
            <person name="Lipzen A."/>
            <person name="Chen C."/>
            <person name="Yan M."/>
            <person name="Daum C."/>
            <person name="Ng V."/>
            <person name="Clum A."/>
            <person name="Steindorff A."/>
            <person name="Ohm R.A."/>
            <person name="Martin F."/>
            <person name="Silar P."/>
            <person name="Natvig D.O."/>
            <person name="Lalanne C."/>
            <person name="Gautier V."/>
            <person name="Ament-Velasquez S.L."/>
            <person name="Kruys A."/>
            <person name="Hutchinson M.I."/>
            <person name="Powell A.J."/>
            <person name="Barry K."/>
            <person name="Miller A.N."/>
            <person name="Grigoriev I.V."/>
            <person name="Debuchy R."/>
            <person name="Gladieux P."/>
            <person name="Hiltunen Thoren M."/>
            <person name="Johannesson H."/>
        </authorList>
    </citation>
    <scope>NUCLEOTIDE SEQUENCE</scope>
    <source>
        <strain evidence="9">FGSC 1904</strain>
    </source>
</reference>
<gene>
    <name evidence="9" type="ORF">B0T20DRAFT_473261</name>
</gene>
<dbReference type="PROSITE" id="PS51212">
    <property type="entry name" value="WSC"/>
    <property type="match status" value="1"/>
</dbReference>
<evidence type="ECO:0000256" key="5">
    <source>
        <dbReference type="ARBA" id="ARBA00023136"/>
    </source>
</evidence>
<evidence type="ECO:0000313" key="10">
    <source>
        <dbReference type="Proteomes" id="UP001281003"/>
    </source>
</evidence>
<keyword evidence="3 7" id="KW-0732">Signal</keyword>
<dbReference type="Proteomes" id="UP001281003">
    <property type="component" value="Unassembled WGS sequence"/>
</dbReference>
<dbReference type="EMBL" id="JAUTDP010000014">
    <property type="protein sequence ID" value="KAK3388862.1"/>
    <property type="molecule type" value="Genomic_DNA"/>
</dbReference>
<feature type="chain" id="PRO_5042200041" evidence="7">
    <location>
        <begin position="35"/>
        <end position="193"/>
    </location>
</feature>
<feature type="domain" description="WSC" evidence="8">
    <location>
        <begin position="57"/>
        <end position="163"/>
    </location>
</feature>